<feature type="compositionally biased region" description="Polar residues" evidence="1">
    <location>
        <begin position="264"/>
        <end position="275"/>
    </location>
</feature>
<accession>A0A8K0K9G0</accession>
<comment type="caution">
    <text evidence="2">The sequence shown here is derived from an EMBL/GenBank/DDBJ whole genome shotgun (WGS) entry which is preliminary data.</text>
</comment>
<feature type="compositionally biased region" description="Basic residues" evidence="1">
    <location>
        <begin position="29"/>
        <end position="40"/>
    </location>
</feature>
<gene>
    <name evidence="2" type="ORF">J437_LFUL008495</name>
</gene>
<feature type="compositionally biased region" description="Basic and acidic residues" evidence="1">
    <location>
        <begin position="539"/>
        <end position="549"/>
    </location>
</feature>
<sequence length="549" mass="59563">MAHTSDESSSPEVSRSLLSAPVHSTLSRPRLHSHPNHHQRNSSPSSRQSALCPNNSPSSLGTQSVLRDSGKILPPAGEKVNYSEEGAPIGNLRRGNSAENLARQTVVQGQRLLVSEHLSFDGHKIAPNGTLKRLKTECEQPQLSSEDGAIRLPPTPNAMRRGSLDSLQEAYGQEGRDRPSSDVSDDVSVIPPLHPMLYPFFSSLACHWVMETRQAQGQGFWCFLSHLHPQANFPLSHAGGSDLLASLTSTFDKKLRSLLGPGASHSSGEQHSAQGSPRELHPEEAESTTPEQSKTSAPNSLPEESNQRLSERIGATTQKDPDKWSAKKEKEVTVEGMEEKVARGGNDRRSKNSVTVETTPPAETVESKPRRTDSLSKTEKTEANTKTKDGERQWRRREAGTKRGGGDDEAKLKRKNGMPDRSIKRRHTVGGTKDFDKIEWAVTNGREGDRSNNAALPDEKERGTADGEGEVGLRAWVGRERLRTSSPDLGCRRALGSSFVVEINVLLPGAVVGRCGVVRGDGGPGGGVGARPHGLPTTRVHEQPLESHV</sequence>
<feature type="region of interest" description="Disordered" evidence="1">
    <location>
        <begin position="523"/>
        <end position="549"/>
    </location>
</feature>
<feature type="region of interest" description="Disordered" evidence="1">
    <location>
        <begin position="139"/>
        <end position="162"/>
    </location>
</feature>
<feature type="compositionally biased region" description="Polar residues" evidence="1">
    <location>
        <begin position="41"/>
        <end position="66"/>
    </location>
</feature>
<feature type="region of interest" description="Disordered" evidence="1">
    <location>
        <begin position="258"/>
        <end position="469"/>
    </location>
</feature>
<dbReference type="EMBL" id="KZ308477">
    <property type="protein sequence ID" value="KAG8230303.1"/>
    <property type="molecule type" value="Genomic_DNA"/>
</dbReference>
<evidence type="ECO:0000256" key="1">
    <source>
        <dbReference type="SAM" id="MobiDB-lite"/>
    </source>
</evidence>
<feature type="compositionally biased region" description="Polar residues" evidence="1">
    <location>
        <begin position="287"/>
        <end position="304"/>
    </location>
</feature>
<proteinExistence type="predicted"/>
<name>A0A8K0K9G0_LADFU</name>
<reference evidence="2" key="1">
    <citation type="submission" date="2013-04" db="EMBL/GenBank/DDBJ databases">
        <authorList>
            <person name="Qu J."/>
            <person name="Murali S.C."/>
            <person name="Bandaranaike D."/>
            <person name="Bellair M."/>
            <person name="Blankenburg K."/>
            <person name="Chao H."/>
            <person name="Dinh H."/>
            <person name="Doddapaneni H."/>
            <person name="Downs B."/>
            <person name="Dugan-Rocha S."/>
            <person name="Elkadiri S."/>
            <person name="Gnanaolivu R.D."/>
            <person name="Hernandez B."/>
            <person name="Javaid M."/>
            <person name="Jayaseelan J.C."/>
            <person name="Lee S."/>
            <person name="Li M."/>
            <person name="Ming W."/>
            <person name="Munidasa M."/>
            <person name="Muniz J."/>
            <person name="Nguyen L."/>
            <person name="Ongeri F."/>
            <person name="Osuji N."/>
            <person name="Pu L.-L."/>
            <person name="Puazo M."/>
            <person name="Qu C."/>
            <person name="Quiroz J."/>
            <person name="Raj R."/>
            <person name="Weissenberger G."/>
            <person name="Xin Y."/>
            <person name="Zou X."/>
            <person name="Han Y."/>
            <person name="Richards S."/>
            <person name="Worley K."/>
            <person name="Muzny D."/>
            <person name="Gibbs R."/>
        </authorList>
    </citation>
    <scope>NUCLEOTIDE SEQUENCE</scope>
    <source>
        <strain evidence="2">Sampled in the wild</strain>
    </source>
</reference>
<feature type="compositionally biased region" description="Basic and acidic residues" evidence="1">
    <location>
        <begin position="365"/>
        <end position="422"/>
    </location>
</feature>
<organism evidence="2 3">
    <name type="scientific">Ladona fulva</name>
    <name type="common">Scarce chaser dragonfly</name>
    <name type="synonym">Libellula fulva</name>
    <dbReference type="NCBI Taxonomy" id="123851"/>
    <lineage>
        <taxon>Eukaryota</taxon>
        <taxon>Metazoa</taxon>
        <taxon>Ecdysozoa</taxon>
        <taxon>Arthropoda</taxon>
        <taxon>Hexapoda</taxon>
        <taxon>Insecta</taxon>
        <taxon>Pterygota</taxon>
        <taxon>Palaeoptera</taxon>
        <taxon>Odonata</taxon>
        <taxon>Epiprocta</taxon>
        <taxon>Anisoptera</taxon>
        <taxon>Libelluloidea</taxon>
        <taxon>Libellulidae</taxon>
        <taxon>Ladona</taxon>
    </lineage>
</organism>
<feature type="compositionally biased region" description="Low complexity" evidence="1">
    <location>
        <begin position="354"/>
        <end position="364"/>
    </location>
</feature>
<evidence type="ECO:0000313" key="3">
    <source>
        <dbReference type="Proteomes" id="UP000792457"/>
    </source>
</evidence>
<protein>
    <submittedName>
        <fullName evidence="2">Uncharacterized protein</fullName>
    </submittedName>
</protein>
<feature type="region of interest" description="Disordered" evidence="1">
    <location>
        <begin position="1"/>
        <end position="96"/>
    </location>
</feature>
<dbReference type="AlphaFoldDB" id="A0A8K0K9G0"/>
<evidence type="ECO:0000313" key="2">
    <source>
        <dbReference type="EMBL" id="KAG8230303.1"/>
    </source>
</evidence>
<keyword evidence="3" id="KW-1185">Reference proteome</keyword>
<reference evidence="2" key="2">
    <citation type="submission" date="2017-10" db="EMBL/GenBank/DDBJ databases">
        <title>Ladona fulva Genome sequencing and assembly.</title>
        <authorList>
            <person name="Murali S."/>
            <person name="Richards S."/>
            <person name="Bandaranaike D."/>
            <person name="Bellair M."/>
            <person name="Blankenburg K."/>
            <person name="Chao H."/>
            <person name="Dinh H."/>
            <person name="Doddapaneni H."/>
            <person name="Dugan-Rocha S."/>
            <person name="Elkadiri S."/>
            <person name="Gnanaolivu R."/>
            <person name="Hernandez B."/>
            <person name="Skinner E."/>
            <person name="Javaid M."/>
            <person name="Lee S."/>
            <person name="Li M."/>
            <person name="Ming W."/>
            <person name="Munidasa M."/>
            <person name="Muniz J."/>
            <person name="Nguyen L."/>
            <person name="Hughes D."/>
            <person name="Osuji N."/>
            <person name="Pu L.-L."/>
            <person name="Puazo M."/>
            <person name="Qu C."/>
            <person name="Quiroz J."/>
            <person name="Raj R."/>
            <person name="Weissenberger G."/>
            <person name="Xin Y."/>
            <person name="Zou X."/>
            <person name="Han Y."/>
            <person name="Worley K."/>
            <person name="Muzny D."/>
            <person name="Gibbs R."/>
        </authorList>
    </citation>
    <scope>NUCLEOTIDE SEQUENCE</scope>
    <source>
        <strain evidence="2">Sampled in the wild</strain>
    </source>
</reference>
<feature type="compositionally biased region" description="Basic and acidic residues" evidence="1">
    <location>
        <begin position="319"/>
        <end position="350"/>
    </location>
</feature>
<dbReference type="Proteomes" id="UP000792457">
    <property type="component" value="Unassembled WGS sequence"/>
</dbReference>
<feature type="compositionally biased region" description="Low complexity" evidence="1">
    <location>
        <begin position="7"/>
        <end position="19"/>
    </location>
</feature>
<dbReference type="OrthoDB" id="6281275at2759"/>